<name>A0ABW7CWP9_9GAMM</name>
<comment type="caution">
    <text evidence="1">The sequence shown here is derived from an EMBL/GenBank/DDBJ whole genome shotgun (WGS) entry which is preliminary data.</text>
</comment>
<proteinExistence type="predicted"/>
<evidence type="ECO:0000313" key="2">
    <source>
        <dbReference type="Proteomes" id="UP001605261"/>
    </source>
</evidence>
<sequence length="66" mass="7049">MASTNALDELRETLTGGPAEMVTADLCEALAGAPQVWVLDIRLASDAAVQLYIEDGEVFEVNLNRA</sequence>
<dbReference type="RefSeq" id="WP_259203956.1">
    <property type="nucleotide sequence ID" value="NZ_JBHGCJ010000002.1"/>
</dbReference>
<dbReference type="Proteomes" id="UP001605261">
    <property type="component" value="Unassembled WGS sequence"/>
</dbReference>
<protein>
    <recommendedName>
        <fullName evidence="3">PepSY domain-containing protein</fullName>
    </recommendedName>
</protein>
<evidence type="ECO:0008006" key="3">
    <source>
        <dbReference type="Google" id="ProtNLM"/>
    </source>
</evidence>
<organism evidence="1 2">
    <name type="scientific">Stenotrophomonas nematodicola</name>
    <dbReference type="NCBI Taxonomy" id="2656746"/>
    <lineage>
        <taxon>Bacteria</taxon>
        <taxon>Pseudomonadati</taxon>
        <taxon>Pseudomonadota</taxon>
        <taxon>Gammaproteobacteria</taxon>
        <taxon>Lysobacterales</taxon>
        <taxon>Lysobacteraceae</taxon>
        <taxon>Stenotrophomonas</taxon>
    </lineage>
</organism>
<gene>
    <name evidence="1" type="ORF">ACEU0G_002215</name>
</gene>
<evidence type="ECO:0000313" key="1">
    <source>
        <dbReference type="EMBL" id="MFG6108278.1"/>
    </source>
</evidence>
<keyword evidence="2" id="KW-1185">Reference proteome</keyword>
<reference evidence="1 2" key="1">
    <citation type="submission" date="2024-09" db="EMBL/GenBank/DDBJ databases">
        <authorList>
            <consortium name="All-Russian atlas of soil microorganisms"/>
            <consortium name="as a basis for the search for new antimicrobial producers and enzymes with unique properties"/>
            <person name="Sokolova E.A."/>
            <person name="Voronina E.N."/>
        </authorList>
    </citation>
    <scope>NUCLEOTIDE SEQUENCE [LARGE SCALE GENOMIC DNA]</scope>
    <source>
        <strain evidence="1 2">AF-22b-331.1</strain>
    </source>
</reference>
<dbReference type="EMBL" id="JBHGCJ010000002">
    <property type="protein sequence ID" value="MFG6108278.1"/>
    <property type="molecule type" value="Genomic_DNA"/>
</dbReference>
<accession>A0ABW7CWP9</accession>